<protein>
    <recommendedName>
        <fullName evidence="2">CobW C-terminal domain-containing protein</fullName>
    </recommendedName>
</protein>
<proteinExistence type="predicted"/>
<dbReference type="CDD" id="cd03112">
    <property type="entry name" value="CobW-like"/>
    <property type="match status" value="1"/>
</dbReference>
<dbReference type="STRING" id="1444770.AF72_07845"/>
<feature type="domain" description="CobW C-terminal" evidence="2">
    <location>
        <begin position="264"/>
        <end position="417"/>
    </location>
</feature>
<comment type="caution">
    <text evidence="3">The sequence shown here is derived from an EMBL/GenBank/DDBJ whole genome shotgun (WGS) entry which is preliminary data.</text>
</comment>
<dbReference type="InterPro" id="IPR003495">
    <property type="entry name" value="CobW/HypB/UreG_nucleotide-bd"/>
</dbReference>
<dbReference type="SMART" id="SM00833">
    <property type="entry name" value="CobW_C"/>
    <property type="match status" value="1"/>
</dbReference>
<accession>Z9JJ99</accession>
<name>Z9JJ99_9GAMM</name>
<dbReference type="Pfam" id="PF02492">
    <property type="entry name" value="cobW"/>
    <property type="match status" value="1"/>
</dbReference>
<dbReference type="AlphaFoldDB" id="Z9JJ99"/>
<dbReference type="RefSeq" id="WP_038271339.1">
    <property type="nucleotide sequence ID" value="NZ_CP053627.1"/>
</dbReference>
<reference evidence="3 4" key="1">
    <citation type="journal article" date="2014" name="Genome Announc.">
        <title>Draft Genome Sequence of Xylella fastidiosa Pear Leaf Scorch Strain in Taiwan.</title>
        <authorList>
            <person name="Su C.C."/>
            <person name="Deng W.L."/>
            <person name="Jan F.J."/>
            <person name="Chang C.J."/>
            <person name="Huang H."/>
            <person name="Chen J."/>
        </authorList>
    </citation>
    <scope>NUCLEOTIDE SEQUENCE [LARGE SCALE GENOMIC DNA]</scope>
    <source>
        <strain evidence="3 4">PLS229</strain>
    </source>
</reference>
<dbReference type="Proteomes" id="UP000020406">
    <property type="component" value="Unassembled WGS sequence"/>
</dbReference>
<organism evidence="3 4">
    <name type="scientific">Xylella taiwanensis</name>
    <dbReference type="NCBI Taxonomy" id="1444770"/>
    <lineage>
        <taxon>Bacteria</taxon>
        <taxon>Pseudomonadati</taxon>
        <taxon>Pseudomonadota</taxon>
        <taxon>Gammaproteobacteria</taxon>
        <taxon>Lysobacterales</taxon>
        <taxon>Lysobacteraceae</taxon>
        <taxon>Xylella</taxon>
    </lineage>
</organism>
<dbReference type="InterPro" id="IPR051927">
    <property type="entry name" value="Zn_Chap_cDPG_Synth"/>
</dbReference>
<gene>
    <name evidence="3" type="ORF">AF72_07845</name>
</gene>
<dbReference type="eggNOG" id="COG0523">
    <property type="taxonomic scope" value="Bacteria"/>
</dbReference>
<evidence type="ECO:0000256" key="1">
    <source>
        <dbReference type="ARBA" id="ARBA00045658"/>
    </source>
</evidence>
<dbReference type="Gene3D" id="3.40.50.300">
    <property type="entry name" value="P-loop containing nucleotide triphosphate hydrolases"/>
    <property type="match status" value="1"/>
</dbReference>
<dbReference type="InterPro" id="IPR011629">
    <property type="entry name" value="CobW-like_C"/>
</dbReference>
<dbReference type="OrthoDB" id="9808822at2"/>
<evidence type="ECO:0000313" key="4">
    <source>
        <dbReference type="Proteomes" id="UP000020406"/>
    </source>
</evidence>
<dbReference type="Pfam" id="PF07683">
    <property type="entry name" value="CobW_C"/>
    <property type="match status" value="1"/>
</dbReference>
<dbReference type="KEGG" id="xtw:AB672_06000"/>
<dbReference type="EMBL" id="JDSQ01000011">
    <property type="protein sequence ID" value="EWS78018.1"/>
    <property type="molecule type" value="Genomic_DNA"/>
</dbReference>
<dbReference type="PANTHER" id="PTHR43603:SF1">
    <property type="entry name" value="ZINC-REGULATED GTPASE METALLOPROTEIN ACTIVATOR 1"/>
    <property type="match status" value="1"/>
</dbReference>
<dbReference type="PATRIC" id="fig|1444770.3.peg.1861"/>
<dbReference type="InterPro" id="IPR027417">
    <property type="entry name" value="P-loop_NTPase"/>
</dbReference>
<dbReference type="PANTHER" id="PTHR43603">
    <property type="entry name" value="COBW DOMAIN-CONTAINING PROTEIN DDB_G0274527"/>
    <property type="match status" value="1"/>
</dbReference>
<dbReference type="SUPFAM" id="SSF52540">
    <property type="entry name" value="P-loop containing nucleoside triphosphate hydrolases"/>
    <property type="match status" value="1"/>
</dbReference>
<dbReference type="GeneID" id="68900834"/>
<comment type="function">
    <text evidence="1">Zinc chaperone that directly transfers zinc cofactor to target proteins, thereby activating them. Zinc is transferred from the CXCC motif in the GTPase domain to the zinc binding site in target proteins in a process requiring GTP hydrolysis.</text>
</comment>
<sequence length="442" mass="49478">MSTLTHPFDFHLPVTVLSGFLGAGKTTLLNRLLHNRDGLRVAVIVNDMSEVNIDAQLVRDGGAALSRTEETLVEFSNGCICCTLRDDLSKEVKRLALEQRYDYLLIESTGIGEPMPVAATFAVRDAEGFCLTDVARLDTMATVVDGSQFTTLFSSVATLAELGQQANSDDTRSLADLLGEQIEFADTIVISKCDLIDTMQLARVRAVVRGLNRDAQIIEARLGEVPLQQLVGTGRFDFTRAQLAPGWMRELRGEHTPETEEYGITSFVYRARRPFHPLRFSYLLGHGLPGVIRSKGFFWLASRMDWVGELSSVGSATRTQAAGFWYAARHRVDVHEENMPPQIGIAPLPYTELGWQRQQSACWNAPFPAPHEVSDPGEYAAMQRLWHPQWGDRRQELAVIGLDMDEDVARHELDACLLSNEELRMGPMYWSALPDPFPQWQR</sequence>
<evidence type="ECO:0000259" key="2">
    <source>
        <dbReference type="SMART" id="SM00833"/>
    </source>
</evidence>
<evidence type="ECO:0000313" key="3">
    <source>
        <dbReference type="EMBL" id="EWS78018.1"/>
    </source>
</evidence>